<dbReference type="EMBL" id="BMAO01017519">
    <property type="protein sequence ID" value="GFR16230.1"/>
    <property type="molecule type" value="Genomic_DNA"/>
</dbReference>
<keyword evidence="2" id="KW-1185">Reference proteome</keyword>
<evidence type="ECO:0000313" key="1">
    <source>
        <dbReference type="EMBL" id="GFR16230.1"/>
    </source>
</evidence>
<proteinExistence type="predicted"/>
<gene>
    <name evidence="1" type="ORF">TNCT_595541</name>
</gene>
<evidence type="ECO:0000313" key="2">
    <source>
        <dbReference type="Proteomes" id="UP000887116"/>
    </source>
</evidence>
<comment type="caution">
    <text evidence="1">The sequence shown here is derived from an EMBL/GenBank/DDBJ whole genome shotgun (WGS) entry which is preliminary data.</text>
</comment>
<sequence>MIDKTWRAVTPLAIQNCFKKLGIRTSSLVDAHDTVMECNAEPFLWEAFTVQDLTFDFCAQVVTDIAVWGTPSDSEIVALDYNNLESDEDE</sequence>
<name>A0A8X6J1T8_TRICU</name>
<organism evidence="1 2">
    <name type="scientific">Trichonephila clavata</name>
    <name type="common">Joro spider</name>
    <name type="synonym">Nephila clavata</name>
    <dbReference type="NCBI Taxonomy" id="2740835"/>
    <lineage>
        <taxon>Eukaryota</taxon>
        <taxon>Metazoa</taxon>
        <taxon>Ecdysozoa</taxon>
        <taxon>Arthropoda</taxon>
        <taxon>Chelicerata</taxon>
        <taxon>Arachnida</taxon>
        <taxon>Araneae</taxon>
        <taxon>Araneomorphae</taxon>
        <taxon>Entelegynae</taxon>
        <taxon>Araneoidea</taxon>
        <taxon>Nephilidae</taxon>
        <taxon>Trichonephila</taxon>
    </lineage>
</organism>
<reference evidence="1" key="1">
    <citation type="submission" date="2020-07" db="EMBL/GenBank/DDBJ databases">
        <title>Multicomponent nature underlies the extraordinary mechanical properties of spider dragline silk.</title>
        <authorList>
            <person name="Kono N."/>
            <person name="Nakamura H."/>
            <person name="Mori M."/>
            <person name="Yoshida Y."/>
            <person name="Ohtoshi R."/>
            <person name="Malay A.D."/>
            <person name="Moran D.A.P."/>
            <person name="Tomita M."/>
            <person name="Numata K."/>
            <person name="Arakawa K."/>
        </authorList>
    </citation>
    <scope>NUCLEOTIDE SEQUENCE</scope>
</reference>
<dbReference type="Proteomes" id="UP000887116">
    <property type="component" value="Unassembled WGS sequence"/>
</dbReference>
<dbReference type="OrthoDB" id="125347at2759"/>
<protein>
    <submittedName>
        <fullName evidence="1">Uncharacterized protein</fullName>
    </submittedName>
</protein>
<dbReference type="AlphaFoldDB" id="A0A8X6J1T8"/>
<accession>A0A8X6J1T8</accession>